<dbReference type="PANTHER" id="PTHR40448">
    <property type="entry name" value="TWO-COMPONENT SENSOR HISTIDINE KINASE"/>
    <property type="match status" value="1"/>
</dbReference>
<feature type="transmembrane region" description="Helical" evidence="1">
    <location>
        <begin position="37"/>
        <end position="58"/>
    </location>
</feature>
<dbReference type="PANTHER" id="PTHR40448:SF1">
    <property type="entry name" value="TWO-COMPONENT SENSOR HISTIDINE KINASE"/>
    <property type="match status" value="1"/>
</dbReference>
<comment type="caution">
    <text evidence="3">The sequence shown here is derived from an EMBL/GenBank/DDBJ whole genome shotgun (WGS) entry which is preliminary data.</text>
</comment>
<feature type="transmembrane region" description="Helical" evidence="1">
    <location>
        <begin position="64"/>
        <end position="82"/>
    </location>
</feature>
<accession>A0ABV0EQQ2</accession>
<dbReference type="InterPro" id="IPR032834">
    <property type="entry name" value="NatK-like_C"/>
</dbReference>
<sequence length="430" mass="49083">MDMALKAAISVTFKDLPWFILCCMPFVPLRKFERSAIAVRILLVSSLSFLIIYVGTLVLAGDNILLLNVIHMMTYPPMLLIFHRTFRAGWSKIFYVFLFEQSIATEVNLLSYFLTTEVLEKNPSVTNNLWQLFSSYLILLVVFPLSWFFLKGPIRQAMVILTEKQVKTLCVTPLIFFLMINYYTVAFQQSSLTEGHRILFSLFFTAIGISAYAVNVITTMSIVKKGKLELAMVSMEQQLMRQSDHFEQLNSSISQARQARHDLRHHLTVMRNYINEENYLGLKQYLEDYLTDVPKENEAPICRNFAVDVLISNYLALARQVGTKLDVKIDLPARVGIPDTQLCIVFGNLVENALHACQEQATGDKFIRIRCRTEGKQILLAMDNSTDRKEAIHPGVGLSSIEAVVERYQGSFEYQLEEGIFRASLLLCIP</sequence>
<evidence type="ECO:0000256" key="1">
    <source>
        <dbReference type="SAM" id="Phobius"/>
    </source>
</evidence>
<dbReference type="EMBL" id="JAFREL020000001">
    <property type="protein sequence ID" value="MEO1770008.1"/>
    <property type="molecule type" value="Genomic_DNA"/>
</dbReference>
<dbReference type="RefSeq" id="WP_207705191.1">
    <property type="nucleotide sequence ID" value="NZ_JAFREL020000001.1"/>
</dbReference>
<organism evidence="3 4">
    <name type="scientific">Candidatus Enterococcus ferrettii</name>
    <dbReference type="NCBI Taxonomy" id="2815324"/>
    <lineage>
        <taxon>Bacteria</taxon>
        <taxon>Bacillati</taxon>
        <taxon>Bacillota</taxon>
        <taxon>Bacilli</taxon>
        <taxon>Lactobacillales</taxon>
        <taxon>Enterococcaceae</taxon>
        <taxon>Enterococcus</taxon>
    </lineage>
</organism>
<feature type="transmembrane region" description="Helical" evidence="1">
    <location>
        <begin position="94"/>
        <end position="113"/>
    </location>
</feature>
<feature type="domain" description="Sensor histidine kinase NatK-like C-terminal" evidence="2">
    <location>
        <begin position="341"/>
        <end position="427"/>
    </location>
</feature>
<proteinExistence type="predicted"/>
<keyword evidence="1" id="KW-0812">Transmembrane</keyword>
<evidence type="ECO:0000313" key="4">
    <source>
        <dbReference type="Proteomes" id="UP000664357"/>
    </source>
</evidence>
<dbReference type="InterPro" id="IPR036890">
    <property type="entry name" value="HATPase_C_sf"/>
</dbReference>
<dbReference type="Proteomes" id="UP000664357">
    <property type="component" value="Unassembled WGS sequence"/>
</dbReference>
<keyword evidence="1" id="KW-1133">Transmembrane helix</keyword>
<reference evidence="3 4" key="2">
    <citation type="submission" date="2024-02" db="EMBL/GenBank/DDBJ databases">
        <title>The Genome Sequence of Enterococcus sp. DIV0159.</title>
        <authorList>
            <person name="Earl A."/>
            <person name="Manson A."/>
            <person name="Gilmore M."/>
            <person name="Sanders J."/>
            <person name="Shea T."/>
            <person name="Howe W."/>
            <person name="Livny J."/>
            <person name="Cuomo C."/>
            <person name="Neafsey D."/>
            <person name="Birren B."/>
        </authorList>
    </citation>
    <scope>NUCLEOTIDE SEQUENCE [LARGE SCALE GENOMIC DNA]</scope>
    <source>
        <strain evidence="3 4">665A</strain>
    </source>
</reference>
<dbReference type="Gene3D" id="3.30.565.10">
    <property type="entry name" value="Histidine kinase-like ATPase, C-terminal domain"/>
    <property type="match status" value="1"/>
</dbReference>
<keyword evidence="4" id="KW-1185">Reference proteome</keyword>
<gene>
    <name evidence="3" type="ORF">JZO67_001959</name>
</gene>
<feature type="transmembrane region" description="Helical" evidence="1">
    <location>
        <begin position="133"/>
        <end position="154"/>
    </location>
</feature>
<feature type="transmembrane region" description="Helical" evidence="1">
    <location>
        <begin position="166"/>
        <end position="186"/>
    </location>
</feature>
<keyword evidence="1" id="KW-0472">Membrane</keyword>
<reference evidence="3 4" key="1">
    <citation type="submission" date="2021-03" db="EMBL/GenBank/DDBJ databases">
        <authorList>
            <person name="Gilmore M.S."/>
            <person name="Schwartzman J."/>
            <person name="Van Tyne D."/>
            <person name="Martin M."/>
            <person name="Earl A.M."/>
            <person name="Manson A.L."/>
            <person name="Straub T."/>
            <person name="Salamzade R."/>
            <person name="Saavedra J."/>
            <person name="Lebreton F."/>
            <person name="Prichula J."/>
            <person name="Schaufler K."/>
            <person name="Gaca A."/>
            <person name="Sgardioli B."/>
            <person name="Wagenaar J."/>
            <person name="Strong T."/>
        </authorList>
    </citation>
    <scope>NUCLEOTIDE SEQUENCE [LARGE SCALE GENOMIC DNA]</scope>
    <source>
        <strain evidence="3 4">665A</strain>
    </source>
</reference>
<protein>
    <recommendedName>
        <fullName evidence="2">Sensor histidine kinase NatK-like C-terminal domain-containing protein</fullName>
    </recommendedName>
</protein>
<evidence type="ECO:0000313" key="3">
    <source>
        <dbReference type="EMBL" id="MEO1770008.1"/>
    </source>
</evidence>
<feature type="transmembrane region" description="Helical" evidence="1">
    <location>
        <begin position="198"/>
        <end position="223"/>
    </location>
</feature>
<dbReference type="Pfam" id="PF14501">
    <property type="entry name" value="HATPase_c_5"/>
    <property type="match status" value="1"/>
</dbReference>
<name>A0ABV0EQQ2_9ENTE</name>
<dbReference type="CDD" id="cd16935">
    <property type="entry name" value="HATPase_AgrC-ComD-like"/>
    <property type="match status" value="1"/>
</dbReference>
<evidence type="ECO:0000259" key="2">
    <source>
        <dbReference type="Pfam" id="PF14501"/>
    </source>
</evidence>
<dbReference type="SUPFAM" id="SSF55874">
    <property type="entry name" value="ATPase domain of HSP90 chaperone/DNA topoisomerase II/histidine kinase"/>
    <property type="match status" value="1"/>
</dbReference>